<dbReference type="InterPro" id="IPR036942">
    <property type="entry name" value="Beta-barrel_TonB_sf"/>
</dbReference>
<keyword evidence="5" id="KW-0732">Signal</keyword>
<dbReference type="Gene3D" id="2.40.170.20">
    <property type="entry name" value="TonB-dependent receptor, beta-barrel domain"/>
    <property type="match status" value="1"/>
</dbReference>
<keyword evidence="13" id="KW-1185">Reference proteome</keyword>
<evidence type="ECO:0000256" key="9">
    <source>
        <dbReference type="PROSITE-ProRule" id="PRU01360"/>
    </source>
</evidence>
<evidence type="ECO:0000259" key="11">
    <source>
        <dbReference type="Pfam" id="PF00593"/>
    </source>
</evidence>
<dbReference type="SUPFAM" id="SSF56935">
    <property type="entry name" value="Porins"/>
    <property type="match status" value="1"/>
</dbReference>
<keyword evidence="7 9" id="KW-0472">Membrane</keyword>
<evidence type="ECO:0000256" key="6">
    <source>
        <dbReference type="ARBA" id="ARBA00023077"/>
    </source>
</evidence>
<keyword evidence="2 9" id="KW-0813">Transport</keyword>
<evidence type="ECO:0000256" key="1">
    <source>
        <dbReference type="ARBA" id="ARBA00004571"/>
    </source>
</evidence>
<comment type="caution">
    <text evidence="12">The sequence shown here is derived from an EMBL/GenBank/DDBJ whole genome shotgun (WGS) entry which is preliminary data.</text>
</comment>
<organism evidence="12 13">
    <name type="scientific">Colwellia marinimaniae</name>
    <dbReference type="NCBI Taxonomy" id="1513592"/>
    <lineage>
        <taxon>Bacteria</taxon>
        <taxon>Pseudomonadati</taxon>
        <taxon>Pseudomonadota</taxon>
        <taxon>Gammaproteobacteria</taxon>
        <taxon>Alteromonadales</taxon>
        <taxon>Colwelliaceae</taxon>
        <taxon>Colwellia</taxon>
    </lineage>
</organism>
<proteinExistence type="inferred from homology"/>
<evidence type="ECO:0000256" key="5">
    <source>
        <dbReference type="ARBA" id="ARBA00022729"/>
    </source>
</evidence>
<dbReference type="PANTHER" id="PTHR30069">
    <property type="entry name" value="TONB-DEPENDENT OUTER MEMBRANE RECEPTOR"/>
    <property type="match status" value="1"/>
</dbReference>
<evidence type="ECO:0000256" key="7">
    <source>
        <dbReference type="ARBA" id="ARBA00023136"/>
    </source>
</evidence>
<name>A0ABQ0MW78_9GAMM</name>
<dbReference type="InterPro" id="IPR000531">
    <property type="entry name" value="Beta-barrel_TonB"/>
</dbReference>
<dbReference type="PROSITE" id="PS01156">
    <property type="entry name" value="TONB_DEPENDENT_REC_2"/>
    <property type="match status" value="1"/>
</dbReference>
<gene>
    <name evidence="12" type="ORF">MTCD1_02243</name>
</gene>
<comment type="subcellular location">
    <subcellularLocation>
        <location evidence="1 9">Cell outer membrane</location>
        <topology evidence="1 9">Multi-pass membrane protein</topology>
    </subcellularLocation>
</comment>
<keyword evidence="6" id="KW-0798">TonB box</keyword>
<keyword evidence="8 9" id="KW-0998">Cell outer membrane</keyword>
<keyword evidence="3 9" id="KW-1134">Transmembrane beta strand</keyword>
<dbReference type="Pfam" id="PF00593">
    <property type="entry name" value="TonB_dep_Rec_b-barrel"/>
    <property type="match status" value="1"/>
</dbReference>
<dbReference type="InterPro" id="IPR010917">
    <property type="entry name" value="TonB_rcpt_CS"/>
</dbReference>
<dbReference type="EMBL" id="BDQM01000017">
    <property type="protein sequence ID" value="GAW96624.1"/>
    <property type="molecule type" value="Genomic_DNA"/>
</dbReference>
<accession>A0ABQ0MW78</accession>
<feature type="domain" description="TonB-dependent receptor-like beta-barrel" evidence="11">
    <location>
        <begin position="32"/>
        <end position="371"/>
    </location>
</feature>
<evidence type="ECO:0000256" key="2">
    <source>
        <dbReference type="ARBA" id="ARBA00022448"/>
    </source>
</evidence>
<reference evidence="12 13" key="1">
    <citation type="submission" date="2017-06" db="EMBL/GenBank/DDBJ databases">
        <title>Whole Genome Sequences of Colwellia marinimaniae MTCD1.</title>
        <authorList>
            <person name="Kusumoto H."/>
            <person name="Inoue M."/>
            <person name="Tanikawa K."/>
            <person name="Maeji H."/>
            <person name="Cameron J.H."/>
            <person name="Bartlett D.H."/>
        </authorList>
    </citation>
    <scope>NUCLEOTIDE SEQUENCE [LARGE SCALE GENOMIC DNA]</scope>
    <source>
        <strain evidence="12 13">MTCD1</strain>
    </source>
</reference>
<evidence type="ECO:0000256" key="4">
    <source>
        <dbReference type="ARBA" id="ARBA00022692"/>
    </source>
</evidence>
<sequence length="401" mass="45044">MQRILTEPSLNKHFIQVLRGESDTFGNDDVLVFTLNDRRYYSKGIETKLTWDTSIAAAEVIVDSGIRLHQDNVRRKHTARYYDMTSAIMVLNGRPSEVITHNDDTATAVAAFTNVNAVIDKFHLTLGLRVEHIEGEAIDYLQNTNKENSNTVFLPGAGLFYQLTAEHGLLVGVNKGYVPNSPGQAGDVDPEESWNYEFGWRYSTDDIQGEVIGFYNDYSNLKGACTFSSGCTEKLDQEFNGGEVDVYGIEASTSIRWQLTNSLTVPVKIAYTYSQSEFQNSFDSTFSQWGSVKVGDELPYLPEQQLSIEMGLQAEHWQASLLFKYVTEMSEAAGSNTELEGLMTDELVQVDFSAWYQLNNQIKLYGKIDNITDEEVVVSRRPFGARPGKPRQVIVGVKYSF</sequence>
<evidence type="ECO:0000313" key="13">
    <source>
        <dbReference type="Proteomes" id="UP000197068"/>
    </source>
</evidence>
<keyword evidence="4 9" id="KW-0812">Transmembrane</keyword>
<protein>
    <submittedName>
        <fullName evidence="12">Ligand-gated channel</fullName>
    </submittedName>
</protein>
<evidence type="ECO:0000313" key="12">
    <source>
        <dbReference type="EMBL" id="GAW96624.1"/>
    </source>
</evidence>
<dbReference type="PROSITE" id="PS52016">
    <property type="entry name" value="TONB_DEPENDENT_REC_3"/>
    <property type="match status" value="1"/>
</dbReference>
<feature type="short sequence motif" description="TonB C-terminal box" evidence="10">
    <location>
        <begin position="384"/>
        <end position="401"/>
    </location>
</feature>
<evidence type="ECO:0000256" key="10">
    <source>
        <dbReference type="PROSITE-ProRule" id="PRU10144"/>
    </source>
</evidence>
<dbReference type="PANTHER" id="PTHR30069:SF53">
    <property type="entry name" value="COLICIN I RECEPTOR-RELATED"/>
    <property type="match status" value="1"/>
</dbReference>
<dbReference type="Proteomes" id="UP000197068">
    <property type="component" value="Unassembled WGS sequence"/>
</dbReference>
<evidence type="ECO:0000256" key="3">
    <source>
        <dbReference type="ARBA" id="ARBA00022452"/>
    </source>
</evidence>
<comment type="similarity">
    <text evidence="9">Belongs to the TonB-dependent receptor family.</text>
</comment>
<evidence type="ECO:0000256" key="8">
    <source>
        <dbReference type="ARBA" id="ARBA00023237"/>
    </source>
</evidence>
<dbReference type="InterPro" id="IPR039426">
    <property type="entry name" value="TonB-dep_rcpt-like"/>
</dbReference>